<organism evidence="2">
    <name type="scientific">Tanacetum cinerariifolium</name>
    <name type="common">Dalmatian daisy</name>
    <name type="synonym">Chrysanthemum cinerariifolium</name>
    <dbReference type="NCBI Taxonomy" id="118510"/>
    <lineage>
        <taxon>Eukaryota</taxon>
        <taxon>Viridiplantae</taxon>
        <taxon>Streptophyta</taxon>
        <taxon>Embryophyta</taxon>
        <taxon>Tracheophyta</taxon>
        <taxon>Spermatophyta</taxon>
        <taxon>Magnoliopsida</taxon>
        <taxon>eudicotyledons</taxon>
        <taxon>Gunneridae</taxon>
        <taxon>Pentapetalae</taxon>
        <taxon>asterids</taxon>
        <taxon>campanulids</taxon>
        <taxon>Asterales</taxon>
        <taxon>Asteraceae</taxon>
        <taxon>Asteroideae</taxon>
        <taxon>Anthemideae</taxon>
        <taxon>Anthemidinae</taxon>
        <taxon>Tanacetum</taxon>
    </lineage>
</organism>
<feature type="domain" description="Integrase catalytic" evidence="1">
    <location>
        <begin position="1"/>
        <end position="73"/>
    </location>
</feature>
<dbReference type="AlphaFoldDB" id="A0A699KPP4"/>
<dbReference type="GO" id="GO:0003676">
    <property type="term" value="F:nucleic acid binding"/>
    <property type="evidence" value="ECO:0007669"/>
    <property type="project" value="InterPro"/>
</dbReference>
<dbReference type="InterPro" id="IPR036397">
    <property type="entry name" value="RNaseH_sf"/>
</dbReference>
<accession>A0A699KPP4</accession>
<dbReference type="InterPro" id="IPR001584">
    <property type="entry name" value="Integrase_cat-core"/>
</dbReference>
<gene>
    <name evidence="2" type="ORF">Tci_676977</name>
</gene>
<dbReference type="PANTHER" id="PTHR42648:SF30">
    <property type="entry name" value="RIBONUCLEASE H-LIKE DOMAIN, GAG-PRE-INTEGRASE DOMAIN PROTEIN-RELATED"/>
    <property type="match status" value="1"/>
</dbReference>
<dbReference type="InterPro" id="IPR012337">
    <property type="entry name" value="RNaseH-like_sf"/>
</dbReference>
<dbReference type="SUPFAM" id="SSF53098">
    <property type="entry name" value="Ribonuclease H-like"/>
    <property type="match status" value="1"/>
</dbReference>
<name>A0A699KPP4_TANCI</name>
<evidence type="ECO:0000313" key="2">
    <source>
        <dbReference type="EMBL" id="GFB05006.1"/>
    </source>
</evidence>
<protein>
    <submittedName>
        <fullName evidence="2">Zinc finger, CCHC-type</fullName>
    </submittedName>
</protein>
<dbReference type="Gene3D" id="3.30.420.10">
    <property type="entry name" value="Ribonuclease H-like superfamily/Ribonuclease H"/>
    <property type="match status" value="1"/>
</dbReference>
<reference evidence="2" key="1">
    <citation type="journal article" date="2019" name="Sci. Rep.">
        <title>Draft genome of Tanacetum cinerariifolium, the natural source of mosquito coil.</title>
        <authorList>
            <person name="Yamashiro T."/>
            <person name="Shiraishi A."/>
            <person name="Satake H."/>
            <person name="Nakayama K."/>
        </authorList>
    </citation>
    <scope>NUCLEOTIDE SEQUENCE</scope>
</reference>
<dbReference type="PANTHER" id="PTHR42648">
    <property type="entry name" value="TRANSPOSASE, PUTATIVE-RELATED"/>
    <property type="match status" value="1"/>
</dbReference>
<comment type="caution">
    <text evidence="2">The sequence shown here is derived from an EMBL/GenBank/DDBJ whole genome shotgun (WGS) entry which is preliminary data.</text>
</comment>
<evidence type="ECO:0000259" key="1">
    <source>
        <dbReference type="PROSITE" id="PS50994"/>
    </source>
</evidence>
<feature type="non-terminal residue" evidence="2">
    <location>
        <position position="1"/>
    </location>
</feature>
<proteinExistence type="predicted"/>
<dbReference type="PROSITE" id="PS50994">
    <property type="entry name" value="INTEGRASE"/>
    <property type="match status" value="1"/>
</dbReference>
<dbReference type="InterPro" id="IPR039537">
    <property type="entry name" value="Retrotran_Ty1/copia-like"/>
</dbReference>
<sequence>IIHKTTAPYTPQQNRVAEKKNRALKELVNSMLSYSGLSEGFWGETMLTACYLLNMVLNKMNKTTPYELWYKKRPNLSYLIKDALFDENRFSSIPRPKNVIPNLVESQSIEEDLRTYDEAMQSRDAALWKEAMDDEIGSIMEMIQGFYLIYLLVANGSSKGR</sequence>
<dbReference type="EMBL" id="BKCJ010541285">
    <property type="protein sequence ID" value="GFB05006.1"/>
    <property type="molecule type" value="Genomic_DNA"/>
</dbReference>
<dbReference type="GO" id="GO:0015074">
    <property type="term" value="P:DNA integration"/>
    <property type="evidence" value="ECO:0007669"/>
    <property type="project" value="InterPro"/>
</dbReference>